<dbReference type="EMBL" id="JAERRB010000017">
    <property type="protein sequence ID" value="MBL0745533.1"/>
    <property type="molecule type" value="Genomic_DNA"/>
</dbReference>
<comment type="caution">
    <text evidence="2">The sequence shown here is derived from an EMBL/GenBank/DDBJ whole genome shotgun (WGS) entry which is preliminary data.</text>
</comment>
<evidence type="ECO:0008006" key="4">
    <source>
        <dbReference type="Google" id="ProtNLM"/>
    </source>
</evidence>
<keyword evidence="1" id="KW-0812">Transmembrane</keyword>
<sequence length="269" mass="30594">MLSQTVQVNRAFLFFRKYAFENKKAYLFLFLAIAAFLVLWLGVQLGFTNPNLFNERGQVAYYFVTLFLSGCLSAGVLFSELGVKPRAISYLLTPASTTEKFVCKLFFGVLVFFVVYSVLFSAVDFVAVTLANRKFGTQWQVINVFQLNKYQNPFLDGPVTDTFYLYFPAQALFILASIYFNKHGLFKAIVGMGLLWVCFIVVFLLVRQVLPPGGFNKGFSTFEVMDASGDNKVVTVSAWLMVVVIVFFKFCITPLLWTASYFRLKEKEL</sequence>
<feature type="transmembrane region" description="Helical" evidence="1">
    <location>
        <begin position="59"/>
        <end position="81"/>
    </location>
</feature>
<proteinExistence type="predicted"/>
<evidence type="ECO:0000256" key="1">
    <source>
        <dbReference type="SAM" id="Phobius"/>
    </source>
</evidence>
<keyword evidence="1" id="KW-1133">Transmembrane helix</keyword>
<keyword evidence="1" id="KW-0472">Membrane</keyword>
<dbReference type="RefSeq" id="WP_202016016.1">
    <property type="nucleotide sequence ID" value="NZ_JAERRB010000017.1"/>
</dbReference>
<reference evidence="2 3" key="1">
    <citation type="submission" date="2021-01" db="EMBL/GenBank/DDBJ databases">
        <title>Chryseolinea sp. Jin1 Genome sequencing and assembly.</title>
        <authorList>
            <person name="Kim I."/>
        </authorList>
    </citation>
    <scope>NUCLEOTIDE SEQUENCE [LARGE SCALE GENOMIC DNA]</scope>
    <source>
        <strain evidence="2 3">Jin1</strain>
    </source>
</reference>
<feature type="transmembrane region" description="Helical" evidence="1">
    <location>
        <begin position="188"/>
        <end position="210"/>
    </location>
</feature>
<gene>
    <name evidence="2" type="ORF">JI741_30150</name>
</gene>
<protein>
    <recommendedName>
        <fullName evidence="4">ABC transporter permease</fullName>
    </recommendedName>
</protein>
<accession>A0ABS1L1E8</accession>
<evidence type="ECO:0000313" key="3">
    <source>
        <dbReference type="Proteomes" id="UP000613030"/>
    </source>
</evidence>
<dbReference type="Proteomes" id="UP000613030">
    <property type="component" value="Unassembled WGS sequence"/>
</dbReference>
<feature type="transmembrane region" description="Helical" evidence="1">
    <location>
        <begin position="163"/>
        <end position="181"/>
    </location>
</feature>
<feature type="transmembrane region" description="Helical" evidence="1">
    <location>
        <begin position="101"/>
        <end position="123"/>
    </location>
</feature>
<feature type="transmembrane region" description="Helical" evidence="1">
    <location>
        <begin position="25"/>
        <end position="47"/>
    </location>
</feature>
<feature type="transmembrane region" description="Helical" evidence="1">
    <location>
        <begin position="236"/>
        <end position="257"/>
    </location>
</feature>
<organism evidence="2 3">
    <name type="scientific">Chryseolinea lacunae</name>
    <dbReference type="NCBI Taxonomy" id="2801331"/>
    <lineage>
        <taxon>Bacteria</taxon>
        <taxon>Pseudomonadati</taxon>
        <taxon>Bacteroidota</taxon>
        <taxon>Cytophagia</taxon>
        <taxon>Cytophagales</taxon>
        <taxon>Fulvivirgaceae</taxon>
        <taxon>Chryseolinea</taxon>
    </lineage>
</organism>
<name>A0ABS1L1E8_9BACT</name>
<evidence type="ECO:0000313" key="2">
    <source>
        <dbReference type="EMBL" id="MBL0745533.1"/>
    </source>
</evidence>
<keyword evidence="3" id="KW-1185">Reference proteome</keyword>